<dbReference type="InterPro" id="IPR036291">
    <property type="entry name" value="NAD(P)-bd_dom_sf"/>
</dbReference>
<dbReference type="Pfam" id="PF01408">
    <property type="entry name" value="GFO_IDH_MocA"/>
    <property type="match status" value="1"/>
</dbReference>
<sequence>MQEPVGIVVLGLGRAGSIHACNVLANPRAKLRWIVEEDVQKAKKFLGDRNVTDVGVVPVADTRIALDDQQVRAALVCTPTNTHSKVIVDCLRAGKAVFCEKPVAEDVESIVSCYEEADRLGLLLFCSYNRRFDPGHGTVIKKARTGALGTIHSIITKSRDSPFPTLEFLKISGGMFHDCATHDIDVVLRITGEAPTTVYAQASSFAPAIADMGDVDCITITLKFPRGTLATINLDRTSPYGYDQRLEVMGDKAMMISDNPKPSAIRVYSQEGENLDKCHYSFPQRYAESYKNSLNHFLNVIEGKEEIEVTKEQVVLACQVADACELSHKTQQVVNFKI</sequence>
<proteinExistence type="predicted"/>
<dbReference type="SUPFAM" id="SSF51735">
    <property type="entry name" value="NAD(P)-binding Rossmann-fold domains"/>
    <property type="match status" value="1"/>
</dbReference>
<evidence type="ECO:0000313" key="4">
    <source>
        <dbReference type="Proteomes" id="UP000515163"/>
    </source>
</evidence>
<dbReference type="Gene3D" id="3.40.50.720">
    <property type="entry name" value="NAD(P)-binding Rossmann-like Domain"/>
    <property type="match status" value="1"/>
</dbReference>
<dbReference type="Gene3D" id="3.30.360.10">
    <property type="entry name" value="Dihydrodipicolinate Reductase, domain 2"/>
    <property type="match status" value="1"/>
</dbReference>
<evidence type="ECO:0000259" key="2">
    <source>
        <dbReference type="Pfam" id="PF01408"/>
    </source>
</evidence>
<dbReference type="GeneID" id="116302393"/>
<dbReference type="InParanoid" id="A0A6P8IMC5"/>
<dbReference type="GO" id="GO:0006740">
    <property type="term" value="P:NADPH regeneration"/>
    <property type="evidence" value="ECO:0007669"/>
    <property type="project" value="TreeGrafter"/>
</dbReference>
<feature type="domain" description="Gfo/Idh/MocA-like oxidoreductase N-terminal" evidence="2">
    <location>
        <begin position="6"/>
        <end position="125"/>
    </location>
</feature>
<dbReference type="KEGG" id="aten:116302393"/>
<gene>
    <name evidence="5" type="primary">LOC116302393</name>
</gene>
<dbReference type="Proteomes" id="UP000515163">
    <property type="component" value="Unplaced"/>
</dbReference>
<evidence type="ECO:0000259" key="3">
    <source>
        <dbReference type="Pfam" id="PF02894"/>
    </source>
</evidence>
<dbReference type="AlphaFoldDB" id="A0A6P8IMC5"/>
<reference evidence="5" key="1">
    <citation type="submission" date="2025-08" db="UniProtKB">
        <authorList>
            <consortium name="RefSeq"/>
        </authorList>
    </citation>
    <scope>IDENTIFICATION</scope>
    <source>
        <tissue evidence="5">Tentacle</tissue>
    </source>
</reference>
<dbReference type="RefSeq" id="XP_031567538.1">
    <property type="nucleotide sequence ID" value="XM_031711678.1"/>
</dbReference>
<dbReference type="InterPro" id="IPR004104">
    <property type="entry name" value="Gfo/Idh/MocA-like_OxRdtase_C"/>
</dbReference>
<keyword evidence="4" id="KW-1185">Reference proteome</keyword>
<dbReference type="InterPro" id="IPR000683">
    <property type="entry name" value="Gfo/Idh/MocA-like_OxRdtase_N"/>
</dbReference>
<dbReference type="PANTHER" id="PTHR42840">
    <property type="entry name" value="NAD(P)-BINDING ROSSMANN-FOLD SUPERFAMILY PROTEIN-RELATED"/>
    <property type="match status" value="1"/>
</dbReference>
<dbReference type="GO" id="GO:0005737">
    <property type="term" value="C:cytoplasm"/>
    <property type="evidence" value="ECO:0007669"/>
    <property type="project" value="TreeGrafter"/>
</dbReference>
<feature type="domain" description="Gfo/Idh/MocA-like oxidoreductase C-terminal" evidence="3">
    <location>
        <begin position="145"/>
        <end position="335"/>
    </location>
</feature>
<name>A0A6P8IMC5_ACTTE</name>
<dbReference type="OrthoDB" id="64915at2759"/>
<dbReference type="Pfam" id="PF02894">
    <property type="entry name" value="GFO_IDH_MocA_C"/>
    <property type="match status" value="1"/>
</dbReference>
<evidence type="ECO:0000313" key="5">
    <source>
        <dbReference type="RefSeq" id="XP_031567538.1"/>
    </source>
</evidence>
<dbReference type="GO" id="GO:0000166">
    <property type="term" value="F:nucleotide binding"/>
    <property type="evidence" value="ECO:0007669"/>
    <property type="project" value="InterPro"/>
</dbReference>
<accession>A0A6P8IMC5</accession>
<keyword evidence="1" id="KW-0560">Oxidoreductase</keyword>
<dbReference type="GO" id="GO:0016491">
    <property type="term" value="F:oxidoreductase activity"/>
    <property type="evidence" value="ECO:0007669"/>
    <property type="project" value="UniProtKB-KW"/>
</dbReference>
<organism evidence="4 5">
    <name type="scientific">Actinia tenebrosa</name>
    <name type="common">Australian red waratah sea anemone</name>
    <dbReference type="NCBI Taxonomy" id="6105"/>
    <lineage>
        <taxon>Eukaryota</taxon>
        <taxon>Metazoa</taxon>
        <taxon>Cnidaria</taxon>
        <taxon>Anthozoa</taxon>
        <taxon>Hexacorallia</taxon>
        <taxon>Actiniaria</taxon>
        <taxon>Actiniidae</taxon>
        <taxon>Actinia</taxon>
    </lineage>
</organism>
<evidence type="ECO:0000256" key="1">
    <source>
        <dbReference type="ARBA" id="ARBA00023002"/>
    </source>
</evidence>
<dbReference type="SUPFAM" id="SSF55347">
    <property type="entry name" value="Glyceraldehyde-3-phosphate dehydrogenase-like, C-terminal domain"/>
    <property type="match status" value="1"/>
</dbReference>
<protein>
    <submittedName>
        <fullName evidence="5">Uncharacterized protein LOC116302393</fullName>
    </submittedName>
</protein>
<dbReference type="PANTHER" id="PTHR42840:SF3">
    <property type="entry name" value="BINDING ROSSMANN FOLD OXIDOREDUCTASE, PUTATIVE (AFU_ORTHOLOGUE AFUA_2G10240)-RELATED"/>
    <property type="match status" value="1"/>
</dbReference>